<dbReference type="Gramene" id="TKW32900">
    <property type="protein sequence ID" value="TKW32900"/>
    <property type="gene ID" value="SEVIR_2G197250v2"/>
</dbReference>
<name>A0A4U6VSP2_SETVI</name>
<accession>A0A4U6VSP2</accession>
<dbReference type="Proteomes" id="UP000298652">
    <property type="component" value="Chromosome 2"/>
</dbReference>
<keyword evidence="2" id="KW-1185">Reference proteome</keyword>
<sequence>MILLRFRRPRTAKCCGAVAPICTWPLLMAESRDTKK</sequence>
<evidence type="ECO:0000313" key="1">
    <source>
        <dbReference type="EMBL" id="TKW32900.1"/>
    </source>
</evidence>
<gene>
    <name evidence="1" type="ORF">SEVIR_2G197250v2</name>
</gene>
<organism evidence="1 2">
    <name type="scientific">Setaria viridis</name>
    <name type="common">Green bristlegrass</name>
    <name type="synonym">Setaria italica subsp. viridis</name>
    <dbReference type="NCBI Taxonomy" id="4556"/>
    <lineage>
        <taxon>Eukaryota</taxon>
        <taxon>Viridiplantae</taxon>
        <taxon>Streptophyta</taxon>
        <taxon>Embryophyta</taxon>
        <taxon>Tracheophyta</taxon>
        <taxon>Spermatophyta</taxon>
        <taxon>Magnoliopsida</taxon>
        <taxon>Liliopsida</taxon>
        <taxon>Poales</taxon>
        <taxon>Poaceae</taxon>
        <taxon>PACMAD clade</taxon>
        <taxon>Panicoideae</taxon>
        <taxon>Panicodae</taxon>
        <taxon>Paniceae</taxon>
        <taxon>Cenchrinae</taxon>
        <taxon>Setaria</taxon>
    </lineage>
</organism>
<evidence type="ECO:0000313" key="2">
    <source>
        <dbReference type="Proteomes" id="UP000298652"/>
    </source>
</evidence>
<dbReference type="AlphaFoldDB" id="A0A4U6VSP2"/>
<proteinExistence type="predicted"/>
<reference evidence="1" key="1">
    <citation type="submission" date="2019-03" db="EMBL/GenBank/DDBJ databases">
        <title>WGS assembly of Setaria viridis.</title>
        <authorList>
            <person name="Huang P."/>
            <person name="Jenkins J."/>
            <person name="Grimwood J."/>
            <person name="Barry K."/>
            <person name="Healey A."/>
            <person name="Mamidi S."/>
            <person name="Sreedasyam A."/>
            <person name="Shu S."/>
            <person name="Feldman M."/>
            <person name="Wu J."/>
            <person name="Yu Y."/>
            <person name="Chen C."/>
            <person name="Johnson J."/>
            <person name="Rokhsar D."/>
            <person name="Baxter I."/>
            <person name="Schmutz J."/>
            <person name="Brutnell T."/>
            <person name="Kellogg E."/>
        </authorList>
    </citation>
    <scope>NUCLEOTIDE SEQUENCE [LARGE SCALE GENOMIC DNA]</scope>
</reference>
<dbReference type="EMBL" id="CM016553">
    <property type="protein sequence ID" value="TKW32900.1"/>
    <property type="molecule type" value="Genomic_DNA"/>
</dbReference>
<protein>
    <submittedName>
        <fullName evidence="1">Uncharacterized protein</fullName>
    </submittedName>
</protein>